<dbReference type="AlphaFoldDB" id="A0A0X8G4Z9"/>
<evidence type="ECO:0000313" key="1">
    <source>
        <dbReference type="EMBL" id="AMC09773.1"/>
    </source>
</evidence>
<protein>
    <submittedName>
        <fullName evidence="1">Uncharacterized protein</fullName>
    </submittedName>
</protein>
<accession>A0A0X8G4Z9</accession>
<dbReference type="KEGG" id="lut:Lupro_00165"/>
<dbReference type="OrthoDB" id="1430532at2"/>
<dbReference type="RefSeq" id="WP_068205491.1">
    <property type="nucleotide sequence ID" value="NZ_CP013355.1"/>
</dbReference>
<gene>
    <name evidence="1" type="ORF">Lupro_00165</name>
</gene>
<sequence length="173" mass="20299">MIFTGFKRKSNQFFFDRQLSKLLKNSDVNSSGKIKKVLIFLNDDTEKTSVLKNLEKTLNISKNKIKIIIFQQKVPKENTDENLISPKDFGWYGKITSEKLKDILTKKYDLLINYSKVDNLYNNLLLLQCKAAFKVGFSHLDNRFYNLLIKCESSNLELFNKELKKYLTILKKL</sequence>
<evidence type="ECO:0000313" key="2">
    <source>
        <dbReference type="Proteomes" id="UP000059672"/>
    </source>
</evidence>
<dbReference type="Pfam" id="PF21857">
    <property type="entry name" value="DUF6913"/>
    <property type="match status" value="1"/>
</dbReference>
<keyword evidence="2" id="KW-1185">Reference proteome</keyword>
<dbReference type="STRING" id="1622118.Lupro_00165"/>
<dbReference type="InterPro" id="IPR054207">
    <property type="entry name" value="DUF6913"/>
</dbReference>
<reference evidence="1 2" key="2">
    <citation type="journal article" date="2016" name="Int. J. Syst. Evol. Microbiol.">
        <title>Lutibacter profundi sp. nov., isolated from a deep-sea hydrothermal system on the Arctic Mid-Ocean Ridge and emended description of the genus Lutibacter.</title>
        <authorList>
            <person name="Le Moine Bauer S."/>
            <person name="Roalkvam I."/>
            <person name="Steen I.H."/>
            <person name="Dahle H."/>
        </authorList>
    </citation>
    <scope>NUCLEOTIDE SEQUENCE [LARGE SCALE GENOMIC DNA]</scope>
    <source>
        <strain evidence="1 2">LP1</strain>
    </source>
</reference>
<dbReference type="Proteomes" id="UP000059672">
    <property type="component" value="Chromosome"/>
</dbReference>
<name>A0A0X8G4Z9_9FLAO</name>
<reference evidence="2" key="1">
    <citation type="submission" date="2015-12" db="EMBL/GenBank/DDBJ databases">
        <title>Complete genome sequence of Lutibacter profundus strain LP1.</title>
        <authorList>
            <person name="Wissuwa J."/>
            <person name="Le Moine Bauer S."/>
            <person name="Stokke R."/>
            <person name="Dahle H."/>
            <person name="Steen I.H."/>
        </authorList>
    </citation>
    <scope>NUCLEOTIDE SEQUENCE [LARGE SCALE GENOMIC DNA]</scope>
    <source>
        <strain evidence="2">LP1</strain>
    </source>
</reference>
<proteinExistence type="predicted"/>
<organism evidence="1 2">
    <name type="scientific">Lutibacter profundi</name>
    <dbReference type="NCBI Taxonomy" id="1622118"/>
    <lineage>
        <taxon>Bacteria</taxon>
        <taxon>Pseudomonadati</taxon>
        <taxon>Bacteroidota</taxon>
        <taxon>Flavobacteriia</taxon>
        <taxon>Flavobacteriales</taxon>
        <taxon>Flavobacteriaceae</taxon>
        <taxon>Lutibacter</taxon>
    </lineage>
</organism>
<dbReference type="EMBL" id="CP013355">
    <property type="protein sequence ID" value="AMC09773.1"/>
    <property type="molecule type" value="Genomic_DNA"/>
</dbReference>